<organism evidence="2 3">
    <name type="scientific">Deinococcus aquiradiocola</name>
    <dbReference type="NCBI Taxonomy" id="393059"/>
    <lineage>
        <taxon>Bacteria</taxon>
        <taxon>Thermotogati</taxon>
        <taxon>Deinococcota</taxon>
        <taxon>Deinococci</taxon>
        <taxon>Deinococcales</taxon>
        <taxon>Deinococcaceae</taxon>
        <taxon>Deinococcus</taxon>
    </lineage>
</organism>
<dbReference type="AlphaFoldDB" id="A0A917UPM8"/>
<reference evidence="2" key="1">
    <citation type="journal article" date="2014" name="Int. J. Syst. Evol. Microbiol.">
        <title>Complete genome sequence of Corynebacterium casei LMG S-19264T (=DSM 44701T), isolated from a smear-ripened cheese.</title>
        <authorList>
            <consortium name="US DOE Joint Genome Institute (JGI-PGF)"/>
            <person name="Walter F."/>
            <person name="Albersmeier A."/>
            <person name="Kalinowski J."/>
            <person name="Ruckert C."/>
        </authorList>
    </citation>
    <scope>NUCLEOTIDE SEQUENCE</scope>
    <source>
        <strain evidence="2">JCM 14371</strain>
    </source>
</reference>
<dbReference type="RefSeq" id="WP_188962134.1">
    <property type="nucleotide sequence ID" value="NZ_BMOE01000004.1"/>
</dbReference>
<reference evidence="2" key="2">
    <citation type="submission" date="2020-09" db="EMBL/GenBank/DDBJ databases">
        <authorList>
            <person name="Sun Q."/>
            <person name="Ohkuma M."/>
        </authorList>
    </citation>
    <scope>NUCLEOTIDE SEQUENCE</scope>
    <source>
        <strain evidence="2">JCM 14371</strain>
    </source>
</reference>
<sequence length="184" mass="20492">MQHDLTLRHGPYSLHPLTPDDIAPLVALAAQAPHEYTHLSGDPATDAYYTGILYAPDQMGFVKRVDGQLAGCTRYMELRPAHRRVEVGGTWIAPAFMRTGANRAFKRLLLAHAFGEMGMHRVEIKTDILNTRSQTAIAALGAQREGVLRRHMVRRDGSVRDTVLFSVTDEDWPAVQARLDAPRP</sequence>
<dbReference type="InterPro" id="IPR000182">
    <property type="entry name" value="GNAT_dom"/>
</dbReference>
<evidence type="ECO:0000313" key="2">
    <source>
        <dbReference type="EMBL" id="GGJ72640.1"/>
    </source>
</evidence>
<evidence type="ECO:0000313" key="3">
    <source>
        <dbReference type="Proteomes" id="UP000635726"/>
    </source>
</evidence>
<comment type="caution">
    <text evidence="2">The sequence shown here is derived from an EMBL/GenBank/DDBJ whole genome shotgun (WGS) entry which is preliminary data.</text>
</comment>
<dbReference type="EMBL" id="BMOE01000004">
    <property type="protein sequence ID" value="GGJ72640.1"/>
    <property type="molecule type" value="Genomic_DNA"/>
</dbReference>
<dbReference type="Gene3D" id="3.40.630.30">
    <property type="match status" value="1"/>
</dbReference>
<dbReference type="InterPro" id="IPR016181">
    <property type="entry name" value="Acyl_CoA_acyltransferase"/>
</dbReference>
<evidence type="ECO:0000259" key="1">
    <source>
        <dbReference type="PROSITE" id="PS51186"/>
    </source>
</evidence>
<proteinExistence type="predicted"/>
<name>A0A917UPM8_9DEIO</name>
<dbReference type="PANTHER" id="PTHR43610">
    <property type="entry name" value="BLL6696 PROTEIN"/>
    <property type="match status" value="1"/>
</dbReference>
<dbReference type="PROSITE" id="PS51186">
    <property type="entry name" value="GNAT"/>
    <property type="match status" value="1"/>
</dbReference>
<protein>
    <submittedName>
        <fullName evidence="2">N-acetyltransferase</fullName>
    </submittedName>
</protein>
<dbReference type="Proteomes" id="UP000635726">
    <property type="component" value="Unassembled WGS sequence"/>
</dbReference>
<keyword evidence="3" id="KW-1185">Reference proteome</keyword>
<feature type="domain" description="N-acetyltransferase" evidence="1">
    <location>
        <begin position="12"/>
        <end position="170"/>
    </location>
</feature>
<dbReference type="GO" id="GO:0016747">
    <property type="term" value="F:acyltransferase activity, transferring groups other than amino-acyl groups"/>
    <property type="evidence" value="ECO:0007669"/>
    <property type="project" value="InterPro"/>
</dbReference>
<dbReference type="Pfam" id="PF13302">
    <property type="entry name" value="Acetyltransf_3"/>
    <property type="match status" value="1"/>
</dbReference>
<dbReference type="SUPFAM" id="SSF55729">
    <property type="entry name" value="Acyl-CoA N-acyltransferases (Nat)"/>
    <property type="match status" value="1"/>
</dbReference>
<dbReference type="PANTHER" id="PTHR43610:SF1">
    <property type="entry name" value="N-ACETYLTRANSFERASE DOMAIN-CONTAINING PROTEIN"/>
    <property type="match status" value="1"/>
</dbReference>
<accession>A0A917UPM8</accession>
<gene>
    <name evidence="2" type="ORF">GCM10008939_16350</name>
</gene>